<dbReference type="GO" id="GO:0008017">
    <property type="term" value="F:microtubule binding"/>
    <property type="evidence" value="ECO:0007669"/>
    <property type="project" value="TreeGrafter"/>
</dbReference>
<dbReference type="GO" id="GO:0005737">
    <property type="term" value="C:cytoplasm"/>
    <property type="evidence" value="ECO:0007669"/>
    <property type="project" value="TreeGrafter"/>
</dbReference>
<keyword evidence="4" id="KW-1185">Reference proteome</keyword>
<dbReference type="PANTHER" id="PTHR31807:SF37">
    <property type="entry name" value="HAUS AUGMIN-LIKE COMPLEX SUBUNIT 8"/>
    <property type="match status" value="1"/>
</dbReference>
<feature type="compositionally biased region" description="Polar residues" evidence="2">
    <location>
        <begin position="279"/>
        <end position="297"/>
    </location>
</feature>
<dbReference type="Pfam" id="PF04484">
    <property type="entry name" value="QWRF"/>
    <property type="match status" value="1"/>
</dbReference>
<feature type="compositionally biased region" description="Basic and acidic residues" evidence="2">
    <location>
        <begin position="176"/>
        <end position="187"/>
    </location>
</feature>
<reference evidence="3" key="1">
    <citation type="journal article" date="2023" name="Science">
        <title>Elucidation of the pathway for biosynthesis of saponin adjuvants from the soapbark tree.</title>
        <authorList>
            <person name="Reed J."/>
            <person name="Orme A."/>
            <person name="El-Demerdash A."/>
            <person name="Owen C."/>
            <person name="Martin L.B.B."/>
            <person name="Misra R.C."/>
            <person name="Kikuchi S."/>
            <person name="Rejzek M."/>
            <person name="Martin A.C."/>
            <person name="Harkess A."/>
            <person name="Leebens-Mack J."/>
            <person name="Louveau T."/>
            <person name="Stephenson M.J."/>
            <person name="Osbourn A."/>
        </authorList>
    </citation>
    <scope>NUCLEOTIDE SEQUENCE</scope>
    <source>
        <strain evidence="3">S10</strain>
    </source>
</reference>
<feature type="compositionally biased region" description="Low complexity" evidence="2">
    <location>
        <begin position="311"/>
        <end position="326"/>
    </location>
</feature>
<feature type="compositionally biased region" description="Low complexity" evidence="2">
    <location>
        <begin position="334"/>
        <end position="355"/>
    </location>
</feature>
<dbReference type="EMBL" id="JARAOO010000002">
    <property type="protein sequence ID" value="KAJ7979586.1"/>
    <property type="molecule type" value="Genomic_DNA"/>
</dbReference>
<feature type="region of interest" description="Disordered" evidence="2">
    <location>
        <begin position="1"/>
        <end position="98"/>
    </location>
</feature>
<feature type="compositionally biased region" description="Low complexity" evidence="2">
    <location>
        <begin position="220"/>
        <end position="236"/>
    </location>
</feature>
<name>A0AAD7QDM0_QUISA</name>
<dbReference type="EMBL" id="JARAOO010000002">
    <property type="protein sequence ID" value="KAJ7979587.1"/>
    <property type="molecule type" value="Genomic_DNA"/>
</dbReference>
<feature type="compositionally biased region" description="Polar residues" evidence="2">
    <location>
        <begin position="124"/>
        <end position="145"/>
    </location>
</feature>
<sequence>MQLPAAVPRTREVSSRYKSPSPATTSAPRRCPSPNLTRTRPKSPQLAPKRALSAERKRPSTPPSPPSPSTPVHDSSVDMQLSSRRIAGGRLPESLWPSTMRSLSVSFQSDTISIPVSKKEKLVSASSDRTLRPSSNVAHRQTETPTVIRKSTPERKRSPLKGKNASDQSENSRPVEGSHSRLIDQHRWPSRIGGNVSSNVLNRSLDLADKTTRTSNTPVSGIGLSSLGRLSSDGISKPLQKSSSDTARRLSLDESVRGRFEVKPADDNPQQVLRPHKLVSTSSSDRTTLVTPAVRSQSLPTPVSRPPSPSKPSSVSSSITRGVSPSRPRPSTPPSRGVSPSRIRSNSSSSQSNNSTSVLSFITDFKKGKKGATYIEDAHELRLLYNRYLQWRFSNARAEAVLYIQKATVEKTLYNVWNTTLCLWDSVIRKRIRLRELKLELKLNSIMNNQMAYLDDWALLEQDHIDALSGACGRFGGMHSTSSSNRRGKGRY</sequence>
<dbReference type="Proteomes" id="UP001163823">
    <property type="component" value="Chromosome 2"/>
</dbReference>
<dbReference type="PANTHER" id="PTHR31807">
    <property type="entry name" value="AUGMIN FAMILY MEMBER"/>
    <property type="match status" value="1"/>
</dbReference>
<evidence type="ECO:0000313" key="4">
    <source>
        <dbReference type="Proteomes" id="UP001163823"/>
    </source>
</evidence>
<evidence type="ECO:0000256" key="2">
    <source>
        <dbReference type="SAM" id="MobiDB-lite"/>
    </source>
</evidence>
<feature type="compositionally biased region" description="Pro residues" evidence="2">
    <location>
        <begin position="60"/>
        <end position="69"/>
    </location>
</feature>
<feature type="region of interest" description="Disordered" evidence="2">
    <location>
        <begin position="119"/>
        <end position="355"/>
    </location>
</feature>
<protein>
    <submittedName>
        <fullName evidence="3">QWRF motif-containing protein 8-like</fullName>
    </submittedName>
</protein>
<comment type="caution">
    <text evidence="3">The sequence shown here is derived from an EMBL/GenBank/DDBJ whole genome shotgun (WGS) entry which is preliminary data.</text>
</comment>
<dbReference type="GO" id="GO:0051225">
    <property type="term" value="P:spindle assembly"/>
    <property type="evidence" value="ECO:0007669"/>
    <property type="project" value="TreeGrafter"/>
</dbReference>
<gene>
    <name evidence="3" type="ORF">O6P43_002969</name>
</gene>
<dbReference type="KEGG" id="qsa:O6P43_002969"/>
<comment type="similarity">
    <text evidence="1">Belongs to the QWRF family.</text>
</comment>
<evidence type="ECO:0000256" key="1">
    <source>
        <dbReference type="ARBA" id="ARBA00010016"/>
    </source>
</evidence>
<dbReference type="GO" id="GO:0005880">
    <property type="term" value="C:nuclear microtubule"/>
    <property type="evidence" value="ECO:0007669"/>
    <property type="project" value="TreeGrafter"/>
</dbReference>
<dbReference type="AlphaFoldDB" id="A0AAD7QDM0"/>
<feature type="compositionally biased region" description="Basic and acidic residues" evidence="2">
    <location>
        <begin position="246"/>
        <end position="266"/>
    </location>
</feature>
<proteinExistence type="inferred from homology"/>
<evidence type="ECO:0000313" key="3">
    <source>
        <dbReference type="EMBL" id="KAJ7979587.1"/>
    </source>
</evidence>
<accession>A0AAD7QDM0</accession>
<feature type="compositionally biased region" description="Polar residues" evidence="2">
    <location>
        <begin position="16"/>
        <end position="27"/>
    </location>
</feature>
<organism evidence="3 4">
    <name type="scientific">Quillaja saponaria</name>
    <name type="common">Soap bark tree</name>
    <dbReference type="NCBI Taxonomy" id="32244"/>
    <lineage>
        <taxon>Eukaryota</taxon>
        <taxon>Viridiplantae</taxon>
        <taxon>Streptophyta</taxon>
        <taxon>Embryophyta</taxon>
        <taxon>Tracheophyta</taxon>
        <taxon>Spermatophyta</taxon>
        <taxon>Magnoliopsida</taxon>
        <taxon>eudicotyledons</taxon>
        <taxon>Gunneridae</taxon>
        <taxon>Pentapetalae</taxon>
        <taxon>rosids</taxon>
        <taxon>fabids</taxon>
        <taxon>Fabales</taxon>
        <taxon>Quillajaceae</taxon>
        <taxon>Quillaja</taxon>
    </lineage>
</organism>
<dbReference type="InterPro" id="IPR007573">
    <property type="entry name" value="QWRF"/>
</dbReference>